<keyword evidence="6" id="KW-1185">Reference proteome</keyword>
<dbReference type="AlphaFoldDB" id="A0A4R1K706"/>
<dbReference type="PROSITE" id="PS50883">
    <property type="entry name" value="EAL"/>
    <property type="match status" value="1"/>
</dbReference>
<evidence type="ECO:0000256" key="1">
    <source>
        <dbReference type="PROSITE-ProRule" id="PRU00703"/>
    </source>
</evidence>
<dbReference type="OrthoDB" id="7251575at2"/>
<sequence>MLKTLELPSIWQKRLLHLEHAFQPIINPLSGRLFAVEALLRGWDKAGFESIFDLFDTAFSDGVLLPLDIELRRRAVEKFTRIHHHKKIKLFYNFDVRITDMEDYKPGVSGRLMQDIGLDPGVFCFEISERHKINDKHMNCLLNSAKTSGCRIAIDDFGSGFANFELFYFSEPDYIKLDRFLISDIHKDVRKRKFCSHIINLAHFFGISIIAEGIETEREFLSCRDMGVDLIQGYYVARPSLNTDDMLQLYSHIEALFAGNRRLNTQDAHLVSNEMVYIDPIDIGGSVEELLHKISLKPDLNFVPVVDANLIPVGIISETDLKQYLYKPYGKELLFNKSHTPSIKKFMKKCPIIEITIPLEQMLEIYVANPESEGIIITKDLKYHGFMTAQSLLNTLNEKNLAFARDMNPLTKLPGNSLINNYLNKAYRDEDSSYVFIYFDFDNFKPFNDRFGFRQGDRAIMLFTEIMRERITESGSFIGHIGGDDFFCGVSFRADDPESGVNVMAVINTVIHDFTDAAASFYDPEEVSAKSYAGKDRDGNERLFPLLSVSAAIIRLPEGKRDYTSDDLSNTLAVLKKEAKKSTTKTAFIDLGSENKVDTRINMLLKHAINTI</sequence>
<dbReference type="InterPro" id="IPR001633">
    <property type="entry name" value="EAL_dom"/>
</dbReference>
<feature type="domain" description="CBS" evidence="4">
    <location>
        <begin position="271"/>
        <end position="332"/>
    </location>
</feature>
<dbReference type="InterPro" id="IPR035919">
    <property type="entry name" value="EAL_sf"/>
</dbReference>
<evidence type="ECO:0000313" key="5">
    <source>
        <dbReference type="EMBL" id="TCK59790.1"/>
    </source>
</evidence>
<dbReference type="Pfam" id="PF00563">
    <property type="entry name" value="EAL"/>
    <property type="match status" value="1"/>
</dbReference>
<dbReference type="InterPro" id="IPR000160">
    <property type="entry name" value="GGDEF_dom"/>
</dbReference>
<feature type="domain" description="GGDEF" evidence="3">
    <location>
        <begin position="432"/>
        <end position="591"/>
    </location>
</feature>
<evidence type="ECO:0000259" key="3">
    <source>
        <dbReference type="PROSITE" id="PS50887"/>
    </source>
</evidence>
<protein>
    <submittedName>
        <fullName evidence="5">Diguanylate cyclase (GGDEF)-like protein</fullName>
    </submittedName>
</protein>
<dbReference type="InterPro" id="IPR046342">
    <property type="entry name" value="CBS_dom_sf"/>
</dbReference>
<dbReference type="SUPFAM" id="SSF54631">
    <property type="entry name" value="CBS-domain pair"/>
    <property type="match status" value="1"/>
</dbReference>
<evidence type="ECO:0000259" key="4">
    <source>
        <dbReference type="PROSITE" id="PS51371"/>
    </source>
</evidence>
<evidence type="ECO:0000313" key="6">
    <source>
        <dbReference type="Proteomes" id="UP000294614"/>
    </source>
</evidence>
<dbReference type="PROSITE" id="PS51371">
    <property type="entry name" value="CBS"/>
    <property type="match status" value="1"/>
</dbReference>
<reference evidence="5 6" key="1">
    <citation type="submission" date="2019-03" db="EMBL/GenBank/DDBJ databases">
        <title>Genomic Encyclopedia of Type Strains, Phase IV (KMG-IV): sequencing the most valuable type-strain genomes for metagenomic binning, comparative biology and taxonomic classification.</title>
        <authorList>
            <person name="Goeker M."/>
        </authorList>
    </citation>
    <scope>NUCLEOTIDE SEQUENCE [LARGE SCALE GENOMIC DNA]</scope>
    <source>
        <strain evidence="5 6">DSM 24984</strain>
    </source>
</reference>
<dbReference type="SMART" id="SM00267">
    <property type="entry name" value="GGDEF"/>
    <property type="match status" value="1"/>
</dbReference>
<dbReference type="Gene3D" id="3.20.20.450">
    <property type="entry name" value="EAL domain"/>
    <property type="match status" value="1"/>
</dbReference>
<evidence type="ECO:0000259" key="2">
    <source>
        <dbReference type="PROSITE" id="PS50883"/>
    </source>
</evidence>
<dbReference type="SUPFAM" id="SSF55073">
    <property type="entry name" value="Nucleotide cyclase"/>
    <property type="match status" value="1"/>
</dbReference>
<organism evidence="5 6">
    <name type="scientific">Seleniivibrio woodruffii</name>
    <dbReference type="NCBI Taxonomy" id="1078050"/>
    <lineage>
        <taxon>Bacteria</taxon>
        <taxon>Pseudomonadati</taxon>
        <taxon>Deferribacterota</taxon>
        <taxon>Deferribacteres</taxon>
        <taxon>Deferribacterales</taxon>
        <taxon>Geovibrionaceae</taxon>
        <taxon>Seleniivibrio</taxon>
    </lineage>
</organism>
<feature type="domain" description="EAL" evidence="2">
    <location>
        <begin position="1"/>
        <end position="253"/>
    </location>
</feature>
<comment type="caution">
    <text evidence="5">The sequence shown here is derived from an EMBL/GenBank/DDBJ whole genome shotgun (WGS) entry which is preliminary data.</text>
</comment>
<dbReference type="NCBIfam" id="TIGR00254">
    <property type="entry name" value="GGDEF"/>
    <property type="match status" value="1"/>
</dbReference>
<dbReference type="Pfam" id="PF00990">
    <property type="entry name" value="GGDEF"/>
    <property type="match status" value="1"/>
</dbReference>
<dbReference type="InterPro" id="IPR050706">
    <property type="entry name" value="Cyclic-di-GMP_PDE-like"/>
</dbReference>
<name>A0A4R1K706_9BACT</name>
<dbReference type="SMART" id="SM00052">
    <property type="entry name" value="EAL"/>
    <property type="match status" value="1"/>
</dbReference>
<dbReference type="Gene3D" id="3.30.70.270">
    <property type="match status" value="1"/>
</dbReference>
<dbReference type="SUPFAM" id="SSF141868">
    <property type="entry name" value="EAL domain-like"/>
    <property type="match status" value="1"/>
</dbReference>
<dbReference type="GO" id="GO:0071111">
    <property type="term" value="F:cyclic-guanylate-specific phosphodiesterase activity"/>
    <property type="evidence" value="ECO:0007669"/>
    <property type="project" value="InterPro"/>
</dbReference>
<dbReference type="CDD" id="cd01948">
    <property type="entry name" value="EAL"/>
    <property type="match status" value="1"/>
</dbReference>
<gene>
    <name evidence="5" type="ORF">C8D98_1957</name>
</gene>
<accession>A0A4R1K706</accession>
<proteinExistence type="predicted"/>
<dbReference type="PROSITE" id="PS50887">
    <property type="entry name" value="GGDEF"/>
    <property type="match status" value="1"/>
</dbReference>
<dbReference type="PANTHER" id="PTHR33121:SF76">
    <property type="entry name" value="SIGNALING PROTEIN"/>
    <property type="match status" value="1"/>
</dbReference>
<dbReference type="RefSeq" id="WP_132873949.1">
    <property type="nucleotide sequence ID" value="NZ_JAJUHT010000005.1"/>
</dbReference>
<dbReference type="Proteomes" id="UP000294614">
    <property type="component" value="Unassembled WGS sequence"/>
</dbReference>
<keyword evidence="1" id="KW-0129">CBS domain</keyword>
<dbReference type="Gene3D" id="3.10.580.10">
    <property type="entry name" value="CBS-domain"/>
    <property type="match status" value="1"/>
</dbReference>
<dbReference type="InterPro" id="IPR029787">
    <property type="entry name" value="Nucleotide_cyclase"/>
</dbReference>
<dbReference type="InterPro" id="IPR043128">
    <property type="entry name" value="Rev_trsase/Diguanyl_cyclase"/>
</dbReference>
<dbReference type="InterPro" id="IPR000644">
    <property type="entry name" value="CBS_dom"/>
</dbReference>
<dbReference type="PANTHER" id="PTHR33121">
    <property type="entry name" value="CYCLIC DI-GMP PHOSPHODIESTERASE PDEF"/>
    <property type="match status" value="1"/>
</dbReference>
<dbReference type="EMBL" id="SMGG01000005">
    <property type="protein sequence ID" value="TCK59790.1"/>
    <property type="molecule type" value="Genomic_DNA"/>
</dbReference>